<name>A0A9J6BD19_POLVA</name>
<evidence type="ECO:0000313" key="3">
    <source>
        <dbReference type="EMBL" id="KAG5667435.1"/>
    </source>
</evidence>
<reference evidence="3" key="1">
    <citation type="submission" date="2021-03" db="EMBL/GenBank/DDBJ databases">
        <title>Chromosome level genome of the anhydrobiotic midge Polypedilum vanderplanki.</title>
        <authorList>
            <person name="Yoshida Y."/>
            <person name="Kikawada T."/>
            <person name="Gusev O."/>
        </authorList>
    </citation>
    <scope>NUCLEOTIDE SEQUENCE</scope>
    <source>
        <strain evidence="3">NIAS01</strain>
        <tissue evidence="3">Whole body or cell culture</tissue>
    </source>
</reference>
<proteinExistence type="predicted"/>
<dbReference type="InterPro" id="IPR045687">
    <property type="entry name" value="PIGG/GPI7_C"/>
</dbReference>
<dbReference type="PANTHER" id="PTHR23072:SF0">
    <property type="entry name" value="GPI ETHANOLAMINE PHOSPHATE TRANSFERASE 2"/>
    <property type="match status" value="1"/>
</dbReference>
<evidence type="ECO:0000256" key="1">
    <source>
        <dbReference type="SAM" id="Phobius"/>
    </source>
</evidence>
<dbReference type="AlphaFoldDB" id="A0A9J6BD19"/>
<dbReference type="InterPro" id="IPR039527">
    <property type="entry name" value="PIGG/GPI7"/>
</dbReference>
<feature type="transmembrane region" description="Helical" evidence="1">
    <location>
        <begin position="647"/>
        <end position="666"/>
    </location>
</feature>
<feature type="transmembrane region" description="Helical" evidence="1">
    <location>
        <begin position="618"/>
        <end position="635"/>
    </location>
</feature>
<dbReference type="Pfam" id="PF01663">
    <property type="entry name" value="Phosphodiest"/>
    <property type="match status" value="1"/>
</dbReference>
<organism evidence="3 4">
    <name type="scientific">Polypedilum vanderplanki</name>
    <name type="common">Sleeping chironomid midge</name>
    <dbReference type="NCBI Taxonomy" id="319348"/>
    <lineage>
        <taxon>Eukaryota</taxon>
        <taxon>Metazoa</taxon>
        <taxon>Ecdysozoa</taxon>
        <taxon>Arthropoda</taxon>
        <taxon>Hexapoda</taxon>
        <taxon>Insecta</taxon>
        <taxon>Pterygota</taxon>
        <taxon>Neoptera</taxon>
        <taxon>Endopterygota</taxon>
        <taxon>Diptera</taxon>
        <taxon>Nematocera</taxon>
        <taxon>Chironomoidea</taxon>
        <taxon>Chironomidae</taxon>
        <taxon>Chironominae</taxon>
        <taxon>Polypedilum</taxon>
        <taxon>Polypedilum</taxon>
    </lineage>
</organism>
<dbReference type="EMBL" id="JADBJN010000004">
    <property type="protein sequence ID" value="KAG5667435.1"/>
    <property type="molecule type" value="Genomic_DNA"/>
</dbReference>
<feature type="transmembrane region" description="Helical" evidence="1">
    <location>
        <begin position="400"/>
        <end position="424"/>
    </location>
</feature>
<feature type="transmembrane region" description="Helical" evidence="1">
    <location>
        <begin position="766"/>
        <end position="791"/>
    </location>
</feature>
<evidence type="ECO:0000313" key="4">
    <source>
        <dbReference type="Proteomes" id="UP001107558"/>
    </source>
</evidence>
<dbReference type="GO" id="GO:0051267">
    <property type="term" value="F:CP2 mannose-ethanolamine phosphotransferase activity"/>
    <property type="evidence" value="ECO:0007669"/>
    <property type="project" value="TreeGrafter"/>
</dbReference>
<feature type="domain" description="GPI ethanolamine phosphate transferase 2 C-terminal" evidence="2">
    <location>
        <begin position="655"/>
        <end position="851"/>
    </location>
</feature>
<feature type="transmembrane region" description="Helical" evidence="1">
    <location>
        <begin position="436"/>
        <end position="455"/>
    </location>
</feature>
<feature type="transmembrane region" description="Helical" evidence="1">
    <location>
        <begin position="524"/>
        <end position="541"/>
    </location>
</feature>
<dbReference type="InterPro" id="IPR002591">
    <property type="entry name" value="Phosphodiest/P_Trfase"/>
</dbReference>
<feature type="transmembrane region" description="Helical" evidence="1">
    <location>
        <begin position="7"/>
        <end position="30"/>
    </location>
</feature>
<keyword evidence="4" id="KW-1185">Reference proteome</keyword>
<sequence>MTIKSENFYLVLLTASVISSFFFCIGFFPYSNVKKLKSELSNNELEKLNLPKINRSILMLIDALRLDLISDRNNFPFVHEVLNKGDGCMLQMKVNLPTVTKPRITAMTSGTVPSFLDVAKNFAKNKIKIDTFLHQMNARNQKIVFAGDDTWLMFPFFTRHYANRDSLFVNDFYEGDLNITRSLAYELKQNDWKLLILHYLGLDHIGHVFNPFHELIQPKLQEMDQVIKTIVEKLSEWNSKSKEKSILILTSDHGMRNAGGHSGSSIAETHIPLLILGHNCTSNDKEFYNQIDLATTFSIMNGLQIPESSIGAVIPELLFNMEPIKQLNVVKIINERLLKMIEHDKSEEFVLKHKKASSYFEIYTKDTKNKNAFETSFKLFMESSKEISEILAQQSLDVNLFYVLLGLFMNIFIAITIILPSDLFKVKDLKIDYKKFIPVIAVLIALKFLIFNEIFNQTNDLKSFIVVIIMGILLRLVGDIFILKLDRYKLHLFDNDILYLLLIGHIFFTISVASSSFIEEEHQIWYYLCNAMFILLTFYEFRGRKSLESFMNVIAQCIPVLLIHIFIRRMNQTGDKWINVPDIGDWLHKNENEDWLNLLIVVSIFLSLSWLAVKHVHGIVLLPFVILAHVALYLHHTRSLVTERIDISNTTLFWISIALIISITVIQRLQQKMQNSNFFLIFVLISMLLHQPQNIGLCFCIGITSMLINHAVHRMIKNTHEKIIAKIFMHWWIGKMFYFYQGNSNSLSTIDTNAGFVGQSHVHLPIIFIFSTINTFNGQIMSIILLVISLIEDSKRLMLDSKTVTLLLTKWISFLTIIPSTSFLVIITLLRHHLFIWSVFSPKLLYDFCTNFLVLIAMLIVKFMIKY</sequence>
<gene>
    <name evidence="3" type="ORF">PVAND_015415</name>
</gene>
<dbReference type="Gene3D" id="3.40.720.10">
    <property type="entry name" value="Alkaline Phosphatase, subunit A"/>
    <property type="match status" value="1"/>
</dbReference>
<feature type="transmembrane region" description="Helical" evidence="1">
    <location>
        <begin position="844"/>
        <end position="865"/>
    </location>
</feature>
<dbReference type="GO" id="GO:0006506">
    <property type="term" value="P:GPI anchor biosynthetic process"/>
    <property type="evidence" value="ECO:0007669"/>
    <property type="project" value="InterPro"/>
</dbReference>
<accession>A0A9J6BD19</accession>
<keyword evidence="1" id="KW-0812">Transmembrane</keyword>
<keyword evidence="1" id="KW-1133">Transmembrane helix</keyword>
<feature type="transmembrane region" description="Helical" evidence="1">
    <location>
        <begin position="550"/>
        <end position="567"/>
    </location>
</feature>
<dbReference type="Proteomes" id="UP001107558">
    <property type="component" value="Chromosome 4"/>
</dbReference>
<feature type="transmembrane region" description="Helical" evidence="1">
    <location>
        <begin position="497"/>
        <end position="518"/>
    </location>
</feature>
<comment type="caution">
    <text evidence="3">The sequence shown here is derived from an EMBL/GenBank/DDBJ whole genome shotgun (WGS) entry which is preliminary data.</text>
</comment>
<dbReference type="PANTHER" id="PTHR23072">
    <property type="entry name" value="PHOSPHATIDYLINOSITOL GLYCAN-RELATED"/>
    <property type="match status" value="1"/>
</dbReference>
<feature type="transmembrane region" description="Helical" evidence="1">
    <location>
        <begin position="811"/>
        <end position="832"/>
    </location>
</feature>
<keyword evidence="1" id="KW-0472">Membrane</keyword>
<feature type="transmembrane region" description="Helical" evidence="1">
    <location>
        <begin position="678"/>
        <end position="708"/>
    </location>
</feature>
<dbReference type="GO" id="GO:0005789">
    <property type="term" value="C:endoplasmic reticulum membrane"/>
    <property type="evidence" value="ECO:0007669"/>
    <property type="project" value="TreeGrafter"/>
</dbReference>
<protein>
    <recommendedName>
        <fullName evidence="2">GPI ethanolamine phosphate transferase 2 C-terminal domain-containing protein</fullName>
    </recommendedName>
</protein>
<dbReference type="SUPFAM" id="SSF53649">
    <property type="entry name" value="Alkaline phosphatase-like"/>
    <property type="match status" value="1"/>
</dbReference>
<feature type="transmembrane region" description="Helical" evidence="1">
    <location>
        <begin position="595"/>
        <end position="613"/>
    </location>
</feature>
<dbReference type="Pfam" id="PF19316">
    <property type="entry name" value="PIGO_PIGG"/>
    <property type="match status" value="2"/>
</dbReference>
<evidence type="ECO:0000259" key="2">
    <source>
        <dbReference type="Pfam" id="PF19316"/>
    </source>
</evidence>
<dbReference type="InterPro" id="IPR017850">
    <property type="entry name" value="Alkaline_phosphatase_core_sf"/>
</dbReference>
<feature type="transmembrane region" description="Helical" evidence="1">
    <location>
        <begin position="461"/>
        <end position="485"/>
    </location>
</feature>
<feature type="domain" description="GPI ethanolamine phosphate transferase 2 C-terminal" evidence="2">
    <location>
        <begin position="494"/>
        <end position="626"/>
    </location>
</feature>
<dbReference type="OrthoDB" id="272139at2759"/>